<dbReference type="AlphaFoldDB" id="A0A7S9LBV3"/>
<organism evidence="1 2">
    <name type="scientific">Pseudomonas fulva</name>
    <dbReference type="NCBI Taxonomy" id="47880"/>
    <lineage>
        <taxon>Bacteria</taxon>
        <taxon>Pseudomonadati</taxon>
        <taxon>Pseudomonadota</taxon>
        <taxon>Gammaproteobacteria</taxon>
        <taxon>Pseudomonadales</taxon>
        <taxon>Pseudomonadaceae</taxon>
        <taxon>Pseudomonas</taxon>
    </lineage>
</organism>
<accession>A0A7S9LBV3</accession>
<name>A0A7S9LBV3_9PSED</name>
<evidence type="ECO:0008006" key="3">
    <source>
        <dbReference type="Google" id="ProtNLM"/>
    </source>
</evidence>
<dbReference type="EMBL" id="CP064946">
    <property type="protein sequence ID" value="QPH51284.1"/>
    <property type="molecule type" value="Genomic_DNA"/>
</dbReference>
<evidence type="ECO:0000313" key="1">
    <source>
        <dbReference type="EMBL" id="QPH51284.1"/>
    </source>
</evidence>
<protein>
    <recommendedName>
        <fullName evidence="3">DUF3077 domain-containing protein</fullName>
    </recommendedName>
</protein>
<dbReference type="Proteomes" id="UP000594430">
    <property type="component" value="Chromosome"/>
</dbReference>
<gene>
    <name evidence="1" type="ORF">IZU98_06385</name>
</gene>
<evidence type="ECO:0000313" key="2">
    <source>
        <dbReference type="Proteomes" id="UP000594430"/>
    </source>
</evidence>
<reference evidence="1 2" key="1">
    <citation type="submission" date="2020-11" db="EMBL/GenBank/DDBJ databases">
        <title>Pseudomonas fulva producing VIM-24.</title>
        <authorList>
            <person name="Liu S."/>
        </authorList>
    </citation>
    <scope>NUCLEOTIDE SEQUENCE [LARGE SCALE GENOMIC DNA]</scope>
    <source>
        <strain evidence="1 2">ZDHY414</strain>
    </source>
</reference>
<proteinExistence type="predicted"/>
<sequence>MDENPKLVWAAYYLGALAKTLMDDADAGMAN</sequence>